<accession>A0AA51RXB2</accession>
<organism evidence="1 3">
    <name type="scientific">Pleionea litopenaei</name>
    <dbReference type="NCBI Taxonomy" id="3070815"/>
    <lineage>
        <taxon>Bacteria</taxon>
        <taxon>Pseudomonadati</taxon>
        <taxon>Pseudomonadota</taxon>
        <taxon>Gammaproteobacteria</taxon>
        <taxon>Oceanospirillales</taxon>
        <taxon>Pleioneaceae</taxon>
        <taxon>Pleionea</taxon>
    </lineage>
</organism>
<keyword evidence="3" id="KW-1185">Reference proteome</keyword>
<sequence length="79" mass="8952">MENNLTLAKNLRGCSLCGYCKSSRVIAWPSDDISSDELPKGATKNMKEKAWYMVRCDYFKFTVSNPEQLSVCEAYSAKE</sequence>
<dbReference type="EMBL" id="CP133550">
    <property type="protein sequence ID" value="WMS89292.1"/>
    <property type="molecule type" value="Genomic_DNA"/>
</dbReference>
<evidence type="ECO:0000313" key="1">
    <source>
        <dbReference type="EMBL" id="WMS89292.1"/>
    </source>
</evidence>
<dbReference type="AlphaFoldDB" id="A0AA51RXB2"/>
<dbReference type="KEGG" id="plei:Q9312_19345"/>
<keyword evidence="1" id="KW-0614">Plasmid</keyword>
<dbReference type="KEGG" id="plei:Q9312_19235"/>
<dbReference type="Proteomes" id="UP001239782">
    <property type="component" value="Plasmid unnamed2"/>
</dbReference>
<dbReference type="EMBL" id="CP133550">
    <property type="protein sequence ID" value="WMS89313.1"/>
    <property type="molecule type" value="Genomic_DNA"/>
</dbReference>
<protein>
    <submittedName>
        <fullName evidence="1">Uncharacterized protein</fullName>
    </submittedName>
</protein>
<gene>
    <name evidence="2" type="ORF">Q9312_19235</name>
    <name evidence="1" type="ORF">Q9312_19345</name>
</gene>
<proteinExistence type="predicted"/>
<name>A0AA51RXB2_9GAMM</name>
<geneLocation type="plasmid" evidence="1 3">
    <name>unnamed2</name>
</geneLocation>
<dbReference type="RefSeq" id="WP_309204585.1">
    <property type="nucleotide sequence ID" value="NZ_CP133550.1"/>
</dbReference>
<reference evidence="1 3" key="1">
    <citation type="submission" date="2023-08" db="EMBL/GenBank/DDBJ databases">
        <title>Pleionea litopenaei sp. nov., isolated from stomach of juvenile Litopenaeus vannamei.</title>
        <authorList>
            <person name="Rho A.M."/>
            <person name="Hwang C.Y."/>
        </authorList>
    </citation>
    <scope>NUCLEOTIDE SEQUENCE [LARGE SCALE GENOMIC DNA]</scope>
    <source>
        <strain evidence="1 3">HL-JVS1</strain>
        <plasmid evidence="1 3">unnamed2</plasmid>
    </source>
</reference>
<evidence type="ECO:0000313" key="3">
    <source>
        <dbReference type="Proteomes" id="UP001239782"/>
    </source>
</evidence>
<evidence type="ECO:0000313" key="2">
    <source>
        <dbReference type="EMBL" id="WMS89313.1"/>
    </source>
</evidence>